<evidence type="ECO:0000313" key="2">
    <source>
        <dbReference type="EMBL" id="MCA6065470.1"/>
    </source>
</evidence>
<keyword evidence="2" id="KW-0255">Endonuclease</keyword>
<dbReference type="Pfam" id="PF07510">
    <property type="entry name" value="GmrSD_C"/>
    <property type="match status" value="1"/>
</dbReference>
<accession>A0ABS7ZV49</accession>
<gene>
    <name evidence="2" type="ORF">I9W95_17875</name>
</gene>
<keyword evidence="2" id="KW-0378">Hydrolase</keyword>
<evidence type="ECO:0000259" key="1">
    <source>
        <dbReference type="Pfam" id="PF07510"/>
    </source>
</evidence>
<name>A0ABS7ZV49_9GAMM</name>
<dbReference type="RefSeq" id="WP_404818775.1">
    <property type="nucleotide sequence ID" value="NZ_JAEDAH010000105.1"/>
</dbReference>
<organism evidence="2 3">
    <name type="scientific">Thalassolituus marinus</name>
    <dbReference type="NCBI Taxonomy" id="671053"/>
    <lineage>
        <taxon>Bacteria</taxon>
        <taxon>Pseudomonadati</taxon>
        <taxon>Pseudomonadota</taxon>
        <taxon>Gammaproteobacteria</taxon>
        <taxon>Oceanospirillales</taxon>
        <taxon>Oceanospirillaceae</taxon>
        <taxon>Thalassolituus</taxon>
    </lineage>
</organism>
<dbReference type="InterPro" id="IPR011089">
    <property type="entry name" value="GmrSD_C"/>
</dbReference>
<dbReference type="EMBL" id="JAEDAH010000105">
    <property type="protein sequence ID" value="MCA6065470.1"/>
    <property type="molecule type" value="Genomic_DNA"/>
</dbReference>
<feature type="domain" description="GmrSD restriction endonucleases C-terminal" evidence="1">
    <location>
        <begin position="128"/>
        <end position="210"/>
    </location>
</feature>
<sequence>MLFRGWMVRAIFCVVMVVVASFGAAPAISGGVVKLSKSGICHSSESPYFYKTKTFTPFSSVEGCLAAGGRLPHQRNAQSPDDDAKPKEYDRSHFGDWIDADSDCQNTRHEVLALQSTVPPVWSPNGCRVLHGRWISAYTGDVHSDASRLDIDHVVPLAWAWMHGASQWPKAKRIKFANDPANLLPVEASLNRSKGALGLNDWLPPKNKCQYAARFHRIARLYGLDASDLPSPQTYCNQ</sequence>
<reference evidence="2 3" key="1">
    <citation type="submission" date="2020-12" db="EMBL/GenBank/DDBJ databases">
        <title>Novel Thalassolituus-related marine hydrocarbonoclastic bacteria mediated algae-derived hydrocarbons mineralization in twilight zone of the northern South China Sea.</title>
        <authorList>
            <person name="Dong C."/>
        </authorList>
    </citation>
    <scope>NUCLEOTIDE SEQUENCE [LARGE SCALE GENOMIC DNA]</scope>
    <source>
        <strain evidence="2 3">IMCC1826</strain>
    </source>
</reference>
<keyword evidence="2" id="KW-0540">Nuclease</keyword>
<proteinExistence type="predicted"/>
<dbReference type="GO" id="GO:0004519">
    <property type="term" value="F:endonuclease activity"/>
    <property type="evidence" value="ECO:0007669"/>
    <property type="project" value="UniProtKB-KW"/>
</dbReference>
<keyword evidence="3" id="KW-1185">Reference proteome</keyword>
<evidence type="ECO:0000313" key="3">
    <source>
        <dbReference type="Proteomes" id="UP000714380"/>
    </source>
</evidence>
<dbReference type="Proteomes" id="UP000714380">
    <property type="component" value="Unassembled WGS sequence"/>
</dbReference>
<comment type="caution">
    <text evidence="2">The sequence shown here is derived from an EMBL/GenBank/DDBJ whole genome shotgun (WGS) entry which is preliminary data.</text>
</comment>
<protein>
    <submittedName>
        <fullName evidence="2">HNH endonuclease</fullName>
    </submittedName>
</protein>